<evidence type="ECO:0000313" key="5">
    <source>
        <dbReference type="Proteomes" id="UP000053676"/>
    </source>
</evidence>
<dbReference type="InterPro" id="IPR015415">
    <property type="entry name" value="Spast_Vps4_C"/>
</dbReference>
<dbReference type="Proteomes" id="UP000053676">
    <property type="component" value="Unassembled WGS sequence"/>
</dbReference>
<sequence>VRPISLADFISAAHVVRPTVVSEDLEAYKIWDIYRVRLGHRIGCKFLYIMILFGFLEKYNLS</sequence>
<evidence type="ECO:0000259" key="3">
    <source>
        <dbReference type="Pfam" id="PF09336"/>
    </source>
</evidence>
<feature type="domain" description="Spastin/Vps4 C-terminal" evidence="3">
    <location>
        <begin position="2"/>
        <end position="31"/>
    </location>
</feature>
<feature type="non-terminal residue" evidence="4">
    <location>
        <position position="1"/>
    </location>
</feature>
<protein>
    <recommendedName>
        <fullName evidence="3">Spastin/Vps4 C-terminal domain-containing protein</fullName>
    </recommendedName>
</protein>
<accession>W2SSG3</accession>
<gene>
    <name evidence="4" type="ORF">NECAME_19252</name>
</gene>
<keyword evidence="1" id="KW-0547">Nucleotide-binding</keyword>
<evidence type="ECO:0000256" key="2">
    <source>
        <dbReference type="ARBA" id="ARBA00022840"/>
    </source>
</evidence>
<dbReference type="AlphaFoldDB" id="W2SSG3"/>
<proteinExistence type="predicted"/>
<name>W2SSG3_NECAM</name>
<reference evidence="5" key="1">
    <citation type="journal article" date="2014" name="Nat. Genet.">
        <title>Genome of the human hookworm Necator americanus.</title>
        <authorList>
            <person name="Tang Y.T."/>
            <person name="Gao X."/>
            <person name="Rosa B.A."/>
            <person name="Abubucker S."/>
            <person name="Hallsworth-Pepin K."/>
            <person name="Martin J."/>
            <person name="Tyagi R."/>
            <person name="Heizer E."/>
            <person name="Zhang X."/>
            <person name="Bhonagiri-Palsikar V."/>
            <person name="Minx P."/>
            <person name="Warren W.C."/>
            <person name="Wang Q."/>
            <person name="Zhan B."/>
            <person name="Hotez P.J."/>
            <person name="Sternberg P.W."/>
            <person name="Dougall A."/>
            <person name="Gaze S.T."/>
            <person name="Mulvenna J."/>
            <person name="Sotillo J."/>
            <person name="Ranganathan S."/>
            <person name="Rabelo E.M."/>
            <person name="Wilson R.K."/>
            <person name="Felgner P.L."/>
            <person name="Bethony J."/>
            <person name="Hawdon J.M."/>
            <person name="Gasser R.B."/>
            <person name="Loukas A."/>
            <person name="Mitreva M."/>
        </authorList>
    </citation>
    <scope>NUCLEOTIDE SEQUENCE [LARGE SCALE GENOMIC DNA]</scope>
</reference>
<evidence type="ECO:0000256" key="1">
    <source>
        <dbReference type="ARBA" id="ARBA00022741"/>
    </source>
</evidence>
<dbReference type="GO" id="GO:0005524">
    <property type="term" value="F:ATP binding"/>
    <property type="evidence" value="ECO:0007669"/>
    <property type="project" value="UniProtKB-KW"/>
</dbReference>
<keyword evidence="2" id="KW-0067">ATP-binding</keyword>
<dbReference type="EMBL" id="KI667565">
    <property type="protein sequence ID" value="ETN71647.1"/>
    <property type="molecule type" value="Genomic_DNA"/>
</dbReference>
<dbReference type="KEGG" id="nai:NECAME_19252"/>
<evidence type="ECO:0000313" key="4">
    <source>
        <dbReference type="EMBL" id="ETN71647.1"/>
    </source>
</evidence>
<dbReference type="Pfam" id="PF09336">
    <property type="entry name" value="Vps4_C"/>
    <property type="match status" value="1"/>
</dbReference>
<organism evidence="4 5">
    <name type="scientific">Necator americanus</name>
    <name type="common">Human hookworm</name>
    <dbReference type="NCBI Taxonomy" id="51031"/>
    <lineage>
        <taxon>Eukaryota</taxon>
        <taxon>Metazoa</taxon>
        <taxon>Ecdysozoa</taxon>
        <taxon>Nematoda</taxon>
        <taxon>Chromadorea</taxon>
        <taxon>Rhabditida</taxon>
        <taxon>Rhabditina</taxon>
        <taxon>Rhabditomorpha</taxon>
        <taxon>Strongyloidea</taxon>
        <taxon>Ancylostomatidae</taxon>
        <taxon>Bunostominae</taxon>
        <taxon>Necator</taxon>
    </lineage>
</organism>
<keyword evidence="5" id="KW-1185">Reference proteome</keyword>